<gene>
    <name evidence="3" type="ORF">QNH46_21850</name>
</gene>
<dbReference type="CDD" id="cd04186">
    <property type="entry name" value="GT_2_like_c"/>
    <property type="match status" value="1"/>
</dbReference>
<dbReference type="AlphaFoldDB" id="A0AA95I6Y6"/>
<organism evidence="3 4">
    <name type="scientific">Paenibacillus woosongensis</name>
    <dbReference type="NCBI Taxonomy" id="307580"/>
    <lineage>
        <taxon>Bacteria</taxon>
        <taxon>Bacillati</taxon>
        <taxon>Bacillota</taxon>
        <taxon>Bacilli</taxon>
        <taxon>Bacillales</taxon>
        <taxon>Paenibacillaceae</taxon>
        <taxon>Paenibacillus</taxon>
    </lineage>
</organism>
<feature type="domain" description="Spore protein YkvP/CgeB glycosyl transferase-like" evidence="2">
    <location>
        <begin position="854"/>
        <end position="984"/>
    </location>
</feature>
<sequence length="1003" mass="117214">MNQLRFCIKIGVPTRSQIKQWGDYYLAKSLVDELKRHGHECRIQILPEWDLKDDLEDDVIIHIRGLSSYTVKPKHFNIMWNISHPDDISQEEYEKYDLILVSSYMYAEQLKKKIHVPVEVFLQFTDPLLFYPKRNDKYSYPLLFVGNSRGVYRGIVKDAMSSSEQLLIIGSGWKGIVDSKYILAKWFPNEELNEIYSSCHVLLNDHWEDMRKYGFINNRFFDAVACKALVINDDHPELKSIFPSALTYSTQEQLKWLLNDINKNRKKYKDISDQLHDEVMSNHTVVQRVQQLLMLLTQYNEVLNEKKFIPEPIIHHSIKDISKRFLLKRFGYGKLYRITRIVYLNLKTTRIFIEKLRKTIQKRLFRYKNKKKVLLNMSSESEIKALAQNIAKPIEDNVTDALISIIIPTKNGREHLKGLFPALKKNTLYSRYEIIIVDNNSQDKTRNYVESWKNSLNIRYYNTGQNLNFSQSVNYGASRAKGQYILLLNNDVMPLYGWLDEMLMAMLSEEEVGIVGSRLIYNQLNSSRLKIKEIIYPGCSVQHDGIRFRWTKAGVIPVNTGKYKNPLIEVDSLDVISVPAVTAACLLTDRKLFQQIGGFDEEYCFGKEDVDYCLKILEQNKKILVAKNSLLFHREFSSQIKQKRSVIKRSRIQNHERFVSIWDERLTSLIWEEKLFSKTSYWTEEPLHIVFLVTENEITTTAGDYFSARGLGDALRQKFGYRISYLARRPEYEWDEIPQSADIVVSMLYDCDIRSLNVPEGSITIAWIRGFVNYWKKVKYIHQFDGIITSSAYVQSELFNIVDKSKLWGILPLAANTNIFRADAPEIDRTVDVSFVGNLFHIPRSIVDNLDISLNMNFKFYGRLETGEVNHPWQNFHQGNISYLNLPNLYQRSKIVIEDIAPFNRGTINLRIYEAMASGALVIANNAPEIKETFSEHVLIYQSKEELNSLIQYYLTHEADREEIAFKAKEFIHREHTFLKRADVFRNILFSNLVKGQHKLEDI</sequence>
<evidence type="ECO:0000259" key="1">
    <source>
        <dbReference type="Pfam" id="PF00535"/>
    </source>
</evidence>
<feature type="domain" description="Spore protein YkvP/CgeB glycosyl transferase-like" evidence="2">
    <location>
        <begin position="165"/>
        <end position="293"/>
    </location>
</feature>
<evidence type="ECO:0000259" key="2">
    <source>
        <dbReference type="Pfam" id="PF13524"/>
    </source>
</evidence>
<dbReference type="GO" id="GO:0016757">
    <property type="term" value="F:glycosyltransferase activity"/>
    <property type="evidence" value="ECO:0007669"/>
    <property type="project" value="UniProtKB-KW"/>
</dbReference>
<dbReference type="InterPro" id="IPR001173">
    <property type="entry name" value="Glyco_trans_2-like"/>
</dbReference>
<dbReference type="Gene3D" id="3.40.50.2000">
    <property type="entry name" value="Glycogen Phosphorylase B"/>
    <property type="match status" value="1"/>
</dbReference>
<evidence type="ECO:0000313" key="4">
    <source>
        <dbReference type="Proteomes" id="UP001177943"/>
    </source>
</evidence>
<evidence type="ECO:0000313" key="3">
    <source>
        <dbReference type="EMBL" id="WHX48664.1"/>
    </source>
</evidence>
<dbReference type="Pfam" id="PF13524">
    <property type="entry name" value="Glyco_trans_1_2"/>
    <property type="match status" value="2"/>
</dbReference>
<protein>
    <submittedName>
        <fullName evidence="3">Glycosyltransferase</fullName>
        <ecNumber evidence="3">2.4.-.-</ecNumber>
    </submittedName>
</protein>
<dbReference type="Gene3D" id="3.90.550.10">
    <property type="entry name" value="Spore Coat Polysaccharide Biosynthesis Protein SpsA, Chain A"/>
    <property type="match status" value="1"/>
</dbReference>
<dbReference type="Pfam" id="PF00535">
    <property type="entry name" value="Glycos_transf_2"/>
    <property type="match status" value="1"/>
</dbReference>
<dbReference type="EC" id="2.4.-.-" evidence="3"/>
<dbReference type="InterPro" id="IPR029044">
    <property type="entry name" value="Nucleotide-diphossugar_trans"/>
</dbReference>
<dbReference type="RefSeq" id="WP_283925989.1">
    <property type="nucleotide sequence ID" value="NZ_CP126084.1"/>
</dbReference>
<accession>A0AA95I6Y6</accession>
<dbReference type="PANTHER" id="PTHR43179:SF7">
    <property type="entry name" value="RHAMNOSYLTRANSFERASE WBBL"/>
    <property type="match status" value="1"/>
</dbReference>
<keyword evidence="3" id="KW-0328">Glycosyltransferase</keyword>
<dbReference type="PANTHER" id="PTHR43179">
    <property type="entry name" value="RHAMNOSYLTRANSFERASE WBBL"/>
    <property type="match status" value="1"/>
</dbReference>
<dbReference type="InterPro" id="IPR055259">
    <property type="entry name" value="YkvP/CgeB_Glyco_trans-like"/>
</dbReference>
<dbReference type="SUPFAM" id="SSF53448">
    <property type="entry name" value="Nucleotide-diphospho-sugar transferases"/>
    <property type="match status" value="1"/>
</dbReference>
<dbReference type="SUPFAM" id="SSF53756">
    <property type="entry name" value="UDP-Glycosyltransferase/glycogen phosphorylase"/>
    <property type="match status" value="2"/>
</dbReference>
<dbReference type="KEGG" id="pwn:QNH46_21850"/>
<proteinExistence type="predicted"/>
<name>A0AA95I6Y6_9BACL</name>
<keyword evidence="3" id="KW-0808">Transferase</keyword>
<feature type="domain" description="Glycosyltransferase 2-like" evidence="1">
    <location>
        <begin position="404"/>
        <end position="534"/>
    </location>
</feature>
<dbReference type="Proteomes" id="UP001177943">
    <property type="component" value="Chromosome"/>
</dbReference>
<dbReference type="EMBL" id="CP126084">
    <property type="protein sequence ID" value="WHX48664.1"/>
    <property type="molecule type" value="Genomic_DNA"/>
</dbReference>
<reference evidence="3" key="1">
    <citation type="submission" date="2023-05" db="EMBL/GenBank/DDBJ databases">
        <title>Comparative genomics of Bacillaceae isolates and their secondary metabolite potential.</title>
        <authorList>
            <person name="Song L."/>
            <person name="Nielsen L.J."/>
            <person name="Mohite O."/>
            <person name="Xu X."/>
            <person name="Weber T."/>
            <person name="Kovacs A.T."/>
        </authorList>
    </citation>
    <scope>NUCLEOTIDE SEQUENCE</scope>
    <source>
        <strain evidence="3">B2_4</strain>
    </source>
</reference>